<dbReference type="InterPro" id="IPR004412">
    <property type="entry name" value="GatA"/>
</dbReference>
<keyword evidence="4 8" id="KW-0067">ATP-binding</keyword>
<dbReference type="HAMAP" id="MF_00120">
    <property type="entry name" value="GatA"/>
    <property type="match status" value="1"/>
</dbReference>
<feature type="active site" description="Charge relay system" evidence="8">
    <location>
        <position position="152"/>
    </location>
</feature>
<dbReference type="InterPro" id="IPR000120">
    <property type="entry name" value="Amidase"/>
</dbReference>
<dbReference type="RefSeq" id="WP_178942187.1">
    <property type="nucleotide sequence ID" value="NZ_JAIWJG010000005.1"/>
</dbReference>
<dbReference type="Gene3D" id="3.90.1300.10">
    <property type="entry name" value="Amidase signature (AS) domain"/>
    <property type="match status" value="1"/>
</dbReference>
<dbReference type="InterPro" id="IPR036928">
    <property type="entry name" value="AS_sf"/>
</dbReference>
<evidence type="ECO:0000256" key="8">
    <source>
        <dbReference type="HAMAP-Rule" id="MF_00120"/>
    </source>
</evidence>
<keyword evidence="3 8" id="KW-0547">Nucleotide-binding</keyword>
<dbReference type="EC" id="6.3.5.7" evidence="8"/>
<keyword evidence="11" id="KW-1185">Reference proteome</keyword>
<dbReference type="Proteomes" id="UP001152867">
    <property type="component" value="Unassembled WGS sequence"/>
</dbReference>
<feature type="domain" description="Amidase" evidence="9">
    <location>
        <begin position="24"/>
        <end position="464"/>
    </location>
</feature>
<feature type="active site" description="Charge relay system" evidence="8">
    <location>
        <position position="77"/>
    </location>
</feature>
<organism evidence="10 11">
    <name type="scientific">Furfurilactobacillus milii</name>
    <dbReference type="NCBI Taxonomy" id="2888272"/>
    <lineage>
        <taxon>Bacteria</taxon>
        <taxon>Bacillati</taxon>
        <taxon>Bacillota</taxon>
        <taxon>Bacilli</taxon>
        <taxon>Lactobacillales</taxon>
        <taxon>Lactobacillaceae</taxon>
        <taxon>Furfurilactobacillus</taxon>
    </lineage>
</organism>
<comment type="similarity">
    <text evidence="1 8">Belongs to the amidase family. GatA subfamily.</text>
</comment>
<sequence length="489" mass="51899">MTQQFDNLTELHQALVNKDLSATELTQQTLTNIHDHEDALNAYVTVNDDEALAQAKQADESGIDADNVFSGVPVAYKDNLTTKGLLTTAASKILYNFKPVYDADVVTRLRAAGAVTIGKTNLDEFAMGGSTETSYFGTVHNPWDTTKVPGGSSGGSAATVAAGDVLAALGSDTGGSIRQPAAFNGIVGLKPTYGRVSRWGLIAFASSLDQIGPMTQNVTDAAAMMNVIAGSDERDATSSSKEVPDYVAGLSGDIKGLKIGVPKEFLGEGIDEGVRGQIKTAIKKLEALGATVDEVSLPHSTHGIQAYYILGPSEASSNLQRFDGIRYGYRTPNAKNLEELYVKTRSEGFGDEVKRRIMLGTFALSAGSFDAFFMKAAKIRTLIIEDFKKVFADYDVIVGPTAPTPAFGIGAETKDPMTMYMNDMLTVPANLAGLPAVSVPAGLVDGLPVGLQVIGRPFDESRVLNTAFAFEQNTTFHELKPSMSKGGRA</sequence>
<evidence type="ECO:0000256" key="5">
    <source>
        <dbReference type="ARBA" id="ARBA00022917"/>
    </source>
</evidence>
<proteinExistence type="inferred from homology"/>
<dbReference type="InterPro" id="IPR020556">
    <property type="entry name" value="Amidase_CS"/>
</dbReference>
<evidence type="ECO:0000256" key="7">
    <source>
        <dbReference type="ARBA" id="ARBA00047407"/>
    </source>
</evidence>
<comment type="catalytic activity">
    <reaction evidence="7 8">
        <text>L-glutamyl-tRNA(Gln) + L-glutamine + ATP + H2O = L-glutaminyl-tRNA(Gln) + L-glutamate + ADP + phosphate + H(+)</text>
        <dbReference type="Rhea" id="RHEA:17521"/>
        <dbReference type="Rhea" id="RHEA-COMP:9681"/>
        <dbReference type="Rhea" id="RHEA-COMP:9684"/>
        <dbReference type="ChEBI" id="CHEBI:15377"/>
        <dbReference type="ChEBI" id="CHEBI:15378"/>
        <dbReference type="ChEBI" id="CHEBI:29985"/>
        <dbReference type="ChEBI" id="CHEBI:30616"/>
        <dbReference type="ChEBI" id="CHEBI:43474"/>
        <dbReference type="ChEBI" id="CHEBI:58359"/>
        <dbReference type="ChEBI" id="CHEBI:78520"/>
        <dbReference type="ChEBI" id="CHEBI:78521"/>
        <dbReference type="ChEBI" id="CHEBI:456216"/>
        <dbReference type="EC" id="6.3.5.7"/>
    </reaction>
</comment>
<dbReference type="Pfam" id="PF01425">
    <property type="entry name" value="Amidase"/>
    <property type="match status" value="1"/>
</dbReference>
<evidence type="ECO:0000256" key="4">
    <source>
        <dbReference type="ARBA" id="ARBA00022840"/>
    </source>
</evidence>
<evidence type="ECO:0000256" key="3">
    <source>
        <dbReference type="ARBA" id="ARBA00022741"/>
    </source>
</evidence>
<comment type="caution">
    <text evidence="10">The sequence shown here is derived from an EMBL/GenBank/DDBJ whole genome shotgun (WGS) entry which is preliminary data.</text>
</comment>
<evidence type="ECO:0000256" key="6">
    <source>
        <dbReference type="ARBA" id="ARBA00025295"/>
    </source>
</evidence>
<comment type="subunit">
    <text evidence="8">Heterotrimer of A, B and C subunits.</text>
</comment>
<evidence type="ECO:0000256" key="2">
    <source>
        <dbReference type="ARBA" id="ARBA00022598"/>
    </source>
</evidence>
<evidence type="ECO:0000256" key="1">
    <source>
        <dbReference type="ARBA" id="ARBA00008069"/>
    </source>
</evidence>
<dbReference type="PROSITE" id="PS00571">
    <property type="entry name" value="AMIDASES"/>
    <property type="match status" value="1"/>
</dbReference>
<protein>
    <recommendedName>
        <fullName evidence="8">Glutamyl-tRNA(Gln) amidotransferase subunit A</fullName>
        <shortName evidence="8">Glu-ADT subunit A</shortName>
        <ecNumber evidence="8">6.3.5.7</ecNumber>
    </recommendedName>
</protein>
<keyword evidence="5 8" id="KW-0648">Protein biosynthesis</keyword>
<evidence type="ECO:0000259" key="9">
    <source>
        <dbReference type="Pfam" id="PF01425"/>
    </source>
</evidence>
<dbReference type="NCBIfam" id="TIGR00132">
    <property type="entry name" value="gatA"/>
    <property type="match status" value="1"/>
</dbReference>
<name>A0ABT6DAB6_9LACO</name>
<evidence type="ECO:0000313" key="10">
    <source>
        <dbReference type="EMBL" id="MDF9913742.1"/>
    </source>
</evidence>
<dbReference type="EMBL" id="JANDJP010000005">
    <property type="protein sequence ID" value="MDF9913742.1"/>
    <property type="molecule type" value="Genomic_DNA"/>
</dbReference>
<dbReference type="InterPro" id="IPR023631">
    <property type="entry name" value="Amidase_dom"/>
</dbReference>
<evidence type="ECO:0000313" key="11">
    <source>
        <dbReference type="Proteomes" id="UP001152867"/>
    </source>
</evidence>
<accession>A0ABT6DAB6</accession>
<reference evidence="10" key="1">
    <citation type="submission" date="2022-06" db="EMBL/GenBank/DDBJ databases">
        <title>Antifungal cultures and metabolites of lactic acid bacteria for use in dairy fermentations.</title>
        <authorList>
            <person name="Zhao Z."/>
            <person name="Gaenzle M."/>
        </authorList>
    </citation>
    <scope>NUCLEOTIDE SEQUENCE</scope>
    <source>
        <strain evidence="10">FUA3126</strain>
    </source>
</reference>
<feature type="active site" description="Acyl-ester intermediate" evidence="8">
    <location>
        <position position="176"/>
    </location>
</feature>
<dbReference type="PANTHER" id="PTHR11895">
    <property type="entry name" value="TRANSAMIDASE"/>
    <property type="match status" value="1"/>
</dbReference>
<dbReference type="SUPFAM" id="SSF75304">
    <property type="entry name" value="Amidase signature (AS) enzymes"/>
    <property type="match status" value="1"/>
</dbReference>
<comment type="function">
    <text evidence="6 8">Allows the formation of correctly charged Gln-tRNA(Gln) through the transamidation of misacylated Glu-tRNA(Gln) in organisms which lack glutaminyl-tRNA synthetase. The reaction takes place in the presence of glutamine and ATP through an activated gamma-phospho-Glu-tRNA(Gln).</text>
</comment>
<dbReference type="PANTHER" id="PTHR11895:SF151">
    <property type="entry name" value="GLUTAMYL-TRNA(GLN) AMIDOTRANSFERASE SUBUNIT A"/>
    <property type="match status" value="1"/>
</dbReference>
<keyword evidence="2 8" id="KW-0436">Ligase</keyword>
<gene>
    <name evidence="8 10" type="primary">gatA</name>
    <name evidence="10" type="ORF">NNA32_05685</name>
</gene>